<name>R1EC86_BOTPV</name>
<accession>R1EC86</accession>
<feature type="chain" id="PRO_5004348495" evidence="1">
    <location>
        <begin position="23"/>
        <end position="340"/>
    </location>
</feature>
<dbReference type="OrthoDB" id="10010954at2759"/>
<dbReference type="Proteomes" id="UP000013521">
    <property type="component" value="Unassembled WGS sequence"/>
</dbReference>
<dbReference type="HOGENOM" id="CLU_072152_0_0_1"/>
<evidence type="ECO:0000256" key="1">
    <source>
        <dbReference type="SAM" id="SignalP"/>
    </source>
</evidence>
<dbReference type="eggNOG" id="ENOG502RYTS">
    <property type="taxonomic scope" value="Eukaryota"/>
</dbReference>
<organism evidence="2 3">
    <name type="scientific">Botryosphaeria parva (strain UCR-NP2)</name>
    <name type="common">Grapevine canker fungus</name>
    <name type="synonym">Neofusicoccum parvum</name>
    <dbReference type="NCBI Taxonomy" id="1287680"/>
    <lineage>
        <taxon>Eukaryota</taxon>
        <taxon>Fungi</taxon>
        <taxon>Dikarya</taxon>
        <taxon>Ascomycota</taxon>
        <taxon>Pezizomycotina</taxon>
        <taxon>Dothideomycetes</taxon>
        <taxon>Dothideomycetes incertae sedis</taxon>
        <taxon>Botryosphaeriales</taxon>
        <taxon>Botryosphaeriaceae</taxon>
        <taxon>Neofusicoccum</taxon>
    </lineage>
</organism>
<reference evidence="3" key="1">
    <citation type="journal article" date="2013" name="Genome Announc.">
        <title>Draft genome sequence of Neofusicoccum parvum isolate UCR-NP2, a fungal vascular pathogen associated with grapevine cankers.</title>
        <authorList>
            <person name="Blanco-Ulate B."/>
            <person name="Rolshausen P."/>
            <person name="Cantu D."/>
        </authorList>
    </citation>
    <scope>NUCLEOTIDE SEQUENCE [LARGE SCALE GENOMIC DNA]</scope>
    <source>
        <strain evidence="3">UCR-NP2</strain>
    </source>
</reference>
<proteinExistence type="predicted"/>
<dbReference type="KEGG" id="npa:UCRNP2_8188"/>
<sequence>MWSSLLLTLPAIVGVLVSAAHGASHRTPRQSYDEHNFTASGDGVRANFTLDELWKLQVRFWDNFVNNSTEQSASINSTLLAPDCLGRVDVSRTFDGQELNTEYLFGLFANLKNHSGVTILGQPVSYEIIHFAGTQDISSAATVVYFKNEFMGTFPVEIDSWITWNKDGQMYVPLHRDPHPLQQAHLSRSWQYDATYRWFANLLDATVAAAGPIFNTTSPSATLSLLTTALATSICTTTQQHCTGANTQYAHFDACFRTLTADKRFGASYELGGDTLLCRMVHENMVPLRPDVHCPHVGPDGGGMCVDDVGYAERVTQPYFTRAPMVPEGYESGDAGVAAW</sequence>
<dbReference type="AlphaFoldDB" id="R1EC86"/>
<feature type="signal peptide" evidence="1">
    <location>
        <begin position="1"/>
        <end position="22"/>
    </location>
</feature>
<dbReference type="OMA" id="TIDTWIE"/>
<evidence type="ECO:0000313" key="3">
    <source>
        <dbReference type="Proteomes" id="UP000013521"/>
    </source>
</evidence>
<gene>
    <name evidence="2" type="ORF">UCRNP2_8188</name>
</gene>
<evidence type="ECO:0000313" key="2">
    <source>
        <dbReference type="EMBL" id="EOD45092.1"/>
    </source>
</evidence>
<dbReference type="EMBL" id="KB916639">
    <property type="protein sequence ID" value="EOD45092.1"/>
    <property type="molecule type" value="Genomic_DNA"/>
</dbReference>
<protein>
    <submittedName>
        <fullName evidence="2">Putative secreted protein</fullName>
    </submittedName>
</protein>
<keyword evidence="1" id="KW-0732">Signal</keyword>